<protein>
    <submittedName>
        <fullName evidence="1">Cell filamentation protein Fic</fullName>
    </submittedName>
</protein>
<evidence type="ECO:0000313" key="1">
    <source>
        <dbReference type="EMBL" id="AXY78078.1"/>
    </source>
</evidence>
<dbReference type="AlphaFoldDB" id="A0A3B7MVF7"/>
<evidence type="ECO:0000313" key="2">
    <source>
        <dbReference type="Proteomes" id="UP000263900"/>
    </source>
</evidence>
<keyword evidence="2" id="KW-1185">Reference proteome</keyword>
<name>A0A3B7MVF7_9BACT</name>
<gene>
    <name evidence="1" type="ORF">D3H65_30600</name>
</gene>
<dbReference type="InterPro" id="IPR011204">
    <property type="entry name" value="Virulence_RhuM-like"/>
</dbReference>
<dbReference type="Pfam" id="PF13310">
    <property type="entry name" value="Virulence_RhuM"/>
    <property type="match status" value="1"/>
</dbReference>
<dbReference type="PANTHER" id="PTHR35810">
    <property type="entry name" value="CYTOPLASMIC PROTEIN-RELATED"/>
    <property type="match status" value="1"/>
</dbReference>
<dbReference type="Proteomes" id="UP000263900">
    <property type="component" value="Chromosome"/>
</dbReference>
<dbReference type="KEGG" id="pseg:D3H65_30600"/>
<reference evidence="1 2" key="1">
    <citation type="submission" date="2018-09" db="EMBL/GenBank/DDBJ databases">
        <title>Genome sequencing of strain 6GH32-13.</title>
        <authorList>
            <person name="Weon H.-Y."/>
            <person name="Heo J."/>
            <person name="Kwon S.-W."/>
        </authorList>
    </citation>
    <scope>NUCLEOTIDE SEQUENCE [LARGE SCALE GENOMIC DNA]</scope>
    <source>
        <strain evidence="1 2">5GH32-13</strain>
    </source>
</reference>
<sequence length="320" mass="36853">MNPNNQAFFETFFYQVPDAALKIVVLHARNTLWLNQRRLAALFGVDRTAIIRHFQNIFITAELDEQAVCAPFAQTGLDGKTYPIRFYNLDAIIAVGYRINSKKATQFRLWAYQVLSGFTIKGFVLENDRAQAVTSPGKSYFDNLRDRIRAIRTSEKQCYQKITAIYEECSIDYAQDAVITKEFFRTVQNKLHWAVTGKTAAQIIAERAKATVRHMGLQTWKNAPIGKIVKSDVNIAKNYLAEKEMKALRRIVTMYLYYAENQAARQIPMKMQDWIDKLDSFLQFNEYKVLKDTGAITPEAAKQLAEDEYQQYKTALLLNP</sequence>
<accession>A0A3B7MVF7</accession>
<dbReference type="RefSeq" id="WP_119053951.1">
    <property type="nucleotide sequence ID" value="NZ_CP032157.1"/>
</dbReference>
<dbReference type="OrthoDB" id="9802752at2"/>
<dbReference type="PIRSF" id="PIRSF015268">
    <property type="entry name" value="Virulence_RhuM"/>
    <property type="match status" value="1"/>
</dbReference>
<organism evidence="1 2">
    <name type="scientific">Paraflavitalea soli</name>
    <dbReference type="NCBI Taxonomy" id="2315862"/>
    <lineage>
        <taxon>Bacteria</taxon>
        <taxon>Pseudomonadati</taxon>
        <taxon>Bacteroidota</taxon>
        <taxon>Chitinophagia</taxon>
        <taxon>Chitinophagales</taxon>
        <taxon>Chitinophagaceae</taxon>
        <taxon>Paraflavitalea</taxon>
    </lineage>
</organism>
<dbReference type="PANTHER" id="PTHR35810:SF1">
    <property type="entry name" value="CYTOPLASMIC PROTEIN"/>
    <property type="match status" value="1"/>
</dbReference>
<proteinExistence type="predicted"/>
<dbReference type="EMBL" id="CP032157">
    <property type="protein sequence ID" value="AXY78078.1"/>
    <property type="molecule type" value="Genomic_DNA"/>
</dbReference>